<dbReference type="InterPro" id="IPR035906">
    <property type="entry name" value="MetI-like_sf"/>
</dbReference>
<dbReference type="RefSeq" id="WP_165392431.1">
    <property type="nucleotide sequence ID" value="NZ_CP035945.1"/>
</dbReference>
<sequence length="290" mass="32557">MKSLTNRRREAIAGYCFTAPAMLGFLFFILIPTGAVLILSLFDWDLVGEPLFIGLTNFKQLFTSASFINTLKVTGLYVLINIPPQYILAMFFALFLKRITKGQTALRTLILIPWITTPIAISVVAKWLLNEKMGLINYYFGLLGWGPVNFFSAGNALFTVAAVNIWQYVGFSALLFYIGMQNISEDYYEAAEIDGANGGKKFLYITLPLLKPTILYQMVTGVINSFQVFDTVYGMTRGGPGEATNVFYYAVYMEAFQFLNMGYGAAMCTVLFLILLVITAVQMYMFRDKD</sequence>
<dbReference type="EMBL" id="CP035945">
    <property type="protein sequence ID" value="QBE96648.1"/>
    <property type="molecule type" value="Genomic_DNA"/>
</dbReference>
<dbReference type="InterPro" id="IPR000515">
    <property type="entry name" value="MetI-like"/>
</dbReference>
<keyword evidence="3" id="KW-1003">Cell membrane</keyword>
<evidence type="ECO:0000256" key="4">
    <source>
        <dbReference type="ARBA" id="ARBA00022692"/>
    </source>
</evidence>
<keyword evidence="4 7" id="KW-0812">Transmembrane</keyword>
<dbReference type="Pfam" id="PF00528">
    <property type="entry name" value="BPD_transp_1"/>
    <property type="match status" value="1"/>
</dbReference>
<evidence type="ECO:0000256" key="2">
    <source>
        <dbReference type="ARBA" id="ARBA00022448"/>
    </source>
</evidence>
<evidence type="ECO:0000259" key="8">
    <source>
        <dbReference type="PROSITE" id="PS50928"/>
    </source>
</evidence>
<feature type="transmembrane region" description="Helical" evidence="7">
    <location>
        <begin position="263"/>
        <end position="285"/>
    </location>
</feature>
<evidence type="ECO:0000256" key="1">
    <source>
        <dbReference type="ARBA" id="ARBA00004651"/>
    </source>
</evidence>
<dbReference type="KEGG" id="bpro:PMF13cell1_02195"/>
<feature type="transmembrane region" description="Helical" evidence="7">
    <location>
        <begin position="108"/>
        <end position="129"/>
    </location>
</feature>
<name>A0A4V0Z7F8_9FIRM</name>
<gene>
    <name evidence="9" type="primary">ugpA_5</name>
    <name evidence="9" type="ORF">PMF13cell1_02195</name>
</gene>
<evidence type="ECO:0000256" key="3">
    <source>
        <dbReference type="ARBA" id="ARBA00022475"/>
    </source>
</evidence>
<keyword evidence="5 7" id="KW-1133">Transmembrane helix</keyword>
<dbReference type="AlphaFoldDB" id="A0A4V0Z7F8"/>
<organism evidence="9 10">
    <name type="scientific">Blautia producta</name>
    <dbReference type="NCBI Taxonomy" id="33035"/>
    <lineage>
        <taxon>Bacteria</taxon>
        <taxon>Bacillati</taxon>
        <taxon>Bacillota</taxon>
        <taxon>Clostridia</taxon>
        <taxon>Lachnospirales</taxon>
        <taxon>Lachnospiraceae</taxon>
        <taxon>Blautia</taxon>
    </lineage>
</organism>
<reference evidence="9 10" key="1">
    <citation type="submission" date="2019-01" db="EMBL/GenBank/DDBJ databases">
        <title>PMF-metabolizing Aryl O-demethylase.</title>
        <authorList>
            <person name="Kim M."/>
        </authorList>
    </citation>
    <scope>NUCLEOTIDE SEQUENCE [LARGE SCALE GENOMIC DNA]</scope>
    <source>
        <strain evidence="9 10">PMF1</strain>
    </source>
</reference>
<dbReference type="Gene3D" id="1.10.3720.10">
    <property type="entry name" value="MetI-like"/>
    <property type="match status" value="1"/>
</dbReference>
<evidence type="ECO:0000256" key="7">
    <source>
        <dbReference type="RuleBase" id="RU363032"/>
    </source>
</evidence>
<keyword evidence="6 7" id="KW-0472">Membrane</keyword>
<feature type="transmembrane region" description="Helical" evidence="7">
    <location>
        <begin position="76"/>
        <end position="96"/>
    </location>
</feature>
<dbReference type="InterPro" id="IPR051393">
    <property type="entry name" value="ABC_transporter_permease"/>
</dbReference>
<evidence type="ECO:0000256" key="6">
    <source>
        <dbReference type="ARBA" id="ARBA00023136"/>
    </source>
</evidence>
<keyword evidence="2 7" id="KW-0813">Transport</keyword>
<protein>
    <submittedName>
        <fullName evidence="9">sn-glycerol-3-phosphate transport system permease protein UgpA</fullName>
    </submittedName>
</protein>
<comment type="similarity">
    <text evidence="7">Belongs to the binding-protein-dependent transport system permease family.</text>
</comment>
<dbReference type="PANTHER" id="PTHR30193:SF37">
    <property type="entry name" value="INNER MEMBRANE ABC TRANSPORTER PERMEASE PROTEIN YCJO"/>
    <property type="match status" value="1"/>
</dbReference>
<feature type="domain" description="ABC transmembrane type-1" evidence="8">
    <location>
        <begin position="67"/>
        <end position="282"/>
    </location>
</feature>
<dbReference type="Proteomes" id="UP000289794">
    <property type="component" value="Chromosome"/>
</dbReference>
<proteinExistence type="inferred from homology"/>
<dbReference type="PANTHER" id="PTHR30193">
    <property type="entry name" value="ABC TRANSPORTER PERMEASE PROTEIN"/>
    <property type="match status" value="1"/>
</dbReference>
<evidence type="ECO:0000313" key="9">
    <source>
        <dbReference type="EMBL" id="QBE96648.1"/>
    </source>
</evidence>
<dbReference type="SUPFAM" id="SSF161098">
    <property type="entry name" value="MetI-like"/>
    <property type="match status" value="1"/>
</dbReference>
<accession>A0A4V0Z7F8</accession>
<dbReference type="CDD" id="cd06261">
    <property type="entry name" value="TM_PBP2"/>
    <property type="match status" value="1"/>
</dbReference>
<feature type="transmembrane region" description="Helical" evidence="7">
    <location>
        <begin position="149"/>
        <end position="178"/>
    </location>
</feature>
<dbReference type="GO" id="GO:0005886">
    <property type="term" value="C:plasma membrane"/>
    <property type="evidence" value="ECO:0007669"/>
    <property type="project" value="UniProtKB-SubCell"/>
</dbReference>
<feature type="transmembrane region" description="Helical" evidence="7">
    <location>
        <begin position="12"/>
        <end position="42"/>
    </location>
</feature>
<evidence type="ECO:0000256" key="5">
    <source>
        <dbReference type="ARBA" id="ARBA00022989"/>
    </source>
</evidence>
<dbReference type="PROSITE" id="PS50928">
    <property type="entry name" value="ABC_TM1"/>
    <property type="match status" value="1"/>
</dbReference>
<evidence type="ECO:0000313" key="10">
    <source>
        <dbReference type="Proteomes" id="UP000289794"/>
    </source>
</evidence>
<dbReference type="GO" id="GO:0055085">
    <property type="term" value="P:transmembrane transport"/>
    <property type="evidence" value="ECO:0007669"/>
    <property type="project" value="InterPro"/>
</dbReference>
<comment type="subcellular location">
    <subcellularLocation>
        <location evidence="1 7">Cell membrane</location>
        <topology evidence="1 7">Multi-pass membrane protein</topology>
    </subcellularLocation>
</comment>